<evidence type="ECO:0000256" key="3">
    <source>
        <dbReference type="ARBA" id="ARBA00022692"/>
    </source>
</evidence>
<protein>
    <submittedName>
        <fullName evidence="7">O-antigen/teichoic acid export membrane protein</fullName>
    </submittedName>
</protein>
<accession>A0A4R6TVX8</accession>
<evidence type="ECO:0000256" key="6">
    <source>
        <dbReference type="SAM" id="Phobius"/>
    </source>
</evidence>
<feature type="transmembrane region" description="Helical" evidence="6">
    <location>
        <begin position="361"/>
        <end position="379"/>
    </location>
</feature>
<evidence type="ECO:0000256" key="5">
    <source>
        <dbReference type="ARBA" id="ARBA00023136"/>
    </source>
</evidence>
<feature type="transmembrane region" description="Helical" evidence="6">
    <location>
        <begin position="96"/>
        <end position="115"/>
    </location>
</feature>
<comment type="subcellular location">
    <subcellularLocation>
        <location evidence="1">Cell membrane</location>
        <topology evidence="1">Multi-pass membrane protein</topology>
    </subcellularLocation>
</comment>
<name>A0A4R6TVX8_9GAMM</name>
<feature type="transmembrane region" description="Helical" evidence="6">
    <location>
        <begin position="385"/>
        <end position="407"/>
    </location>
</feature>
<dbReference type="Proteomes" id="UP000294575">
    <property type="component" value="Unassembled WGS sequence"/>
</dbReference>
<dbReference type="PANTHER" id="PTHR30250:SF11">
    <property type="entry name" value="O-ANTIGEN TRANSPORTER-RELATED"/>
    <property type="match status" value="1"/>
</dbReference>
<evidence type="ECO:0000256" key="1">
    <source>
        <dbReference type="ARBA" id="ARBA00004651"/>
    </source>
</evidence>
<comment type="caution">
    <text evidence="7">The sequence shown here is derived from an EMBL/GenBank/DDBJ whole genome shotgun (WGS) entry which is preliminary data.</text>
</comment>
<evidence type="ECO:0000313" key="8">
    <source>
        <dbReference type="Proteomes" id="UP000294575"/>
    </source>
</evidence>
<reference evidence="7 8" key="1">
    <citation type="submission" date="2019-03" db="EMBL/GenBank/DDBJ databases">
        <title>Genomic Encyclopedia of Type Strains, Phase IV (KMG-IV): sequencing the most valuable type-strain genomes for metagenomic binning, comparative biology and taxonomic classification.</title>
        <authorList>
            <person name="Goeker M."/>
        </authorList>
    </citation>
    <scope>NUCLEOTIDE SEQUENCE [LARGE SCALE GENOMIC DNA]</scope>
    <source>
        <strain evidence="7 8">DSM 28679</strain>
    </source>
</reference>
<keyword evidence="5 6" id="KW-0472">Membrane</keyword>
<dbReference type="GO" id="GO:0005886">
    <property type="term" value="C:plasma membrane"/>
    <property type="evidence" value="ECO:0007669"/>
    <property type="project" value="UniProtKB-SubCell"/>
</dbReference>
<evidence type="ECO:0000256" key="2">
    <source>
        <dbReference type="ARBA" id="ARBA00022475"/>
    </source>
</evidence>
<feature type="transmembrane region" description="Helical" evidence="6">
    <location>
        <begin position="121"/>
        <end position="140"/>
    </location>
</feature>
<dbReference type="InterPro" id="IPR050833">
    <property type="entry name" value="Poly_Biosynth_Transport"/>
</dbReference>
<gene>
    <name evidence="7" type="ORF">DFQ45_10798</name>
</gene>
<feature type="transmembrane region" description="Helical" evidence="6">
    <location>
        <begin position="26"/>
        <end position="50"/>
    </location>
</feature>
<sequence>MANTPRFGVGYTLVCKTGSLSMLKRIITVFLGDGFSKAINIGVSLYLISFLDVDQYAYFTVVFTSIMMGYQVACGLIERLYITDYSNFIVVSRQSYMLIALPIGSIFFIYTMTVLESKAGLFFFAGYLAFIFFQVLRIVAQKKENFRRFVILDVLKNSIWAGLTTLLVFLGAQLADYFLMALVLSTWVVVLCAIHMRYFDSIETGKPKLGGIISAFNYLIMRADVVFYSILSGCMPYIALVLISFLGSVETVAAYGVAMRYQALFSMVVYAINVVLLPRMASGSAEEVKHVITFFYKKVPYALLASIVAIALVWLIMPLIGAEKYSGAQAAFILFACCSLCSLISAPAASYLLALRQYRSMLKCICLGLLAIFATLPAMLLLSKIYGVALACAFGYLCVACGFIMYMKRVAHEDINN</sequence>
<keyword evidence="2" id="KW-1003">Cell membrane</keyword>
<feature type="transmembrane region" description="Helical" evidence="6">
    <location>
        <begin position="177"/>
        <end position="199"/>
    </location>
</feature>
<feature type="transmembrane region" description="Helical" evidence="6">
    <location>
        <begin position="299"/>
        <end position="320"/>
    </location>
</feature>
<dbReference type="EMBL" id="SNYK01000007">
    <property type="protein sequence ID" value="TDQ37591.1"/>
    <property type="molecule type" value="Genomic_DNA"/>
</dbReference>
<feature type="transmembrane region" description="Helical" evidence="6">
    <location>
        <begin position="149"/>
        <end position="171"/>
    </location>
</feature>
<keyword evidence="8" id="KW-1185">Reference proteome</keyword>
<feature type="transmembrane region" description="Helical" evidence="6">
    <location>
        <begin position="332"/>
        <end position="354"/>
    </location>
</feature>
<evidence type="ECO:0000256" key="4">
    <source>
        <dbReference type="ARBA" id="ARBA00022989"/>
    </source>
</evidence>
<organism evidence="7 8">
    <name type="scientific">Thiopseudomonas denitrificans</name>
    <dbReference type="NCBI Taxonomy" id="1501432"/>
    <lineage>
        <taxon>Bacteria</taxon>
        <taxon>Pseudomonadati</taxon>
        <taxon>Pseudomonadota</taxon>
        <taxon>Gammaproteobacteria</taxon>
        <taxon>Pseudomonadales</taxon>
        <taxon>Pseudomonadaceae</taxon>
        <taxon>Thiopseudomonas</taxon>
    </lineage>
</organism>
<dbReference type="PANTHER" id="PTHR30250">
    <property type="entry name" value="PST FAMILY PREDICTED COLANIC ACID TRANSPORTER"/>
    <property type="match status" value="1"/>
</dbReference>
<evidence type="ECO:0000313" key="7">
    <source>
        <dbReference type="EMBL" id="TDQ37591.1"/>
    </source>
</evidence>
<feature type="transmembrane region" description="Helical" evidence="6">
    <location>
        <begin position="259"/>
        <end position="278"/>
    </location>
</feature>
<keyword evidence="3 6" id="KW-0812">Transmembrane</keyword>
<dbReference type="AlphaFoldDB" id="A0A4R6TVX8"/>
<feature type="transmembrane region" description="Helical" evidence="6">
    <location>
        <begin position="225"/>
        <end position="247"/>
    </location>
</feature>
<feature type="transmembrane region" description="Helical" evidence="6">
    <location>
        <begin position="56"/>
        <end position="76"/>
    </location>
</feature>
<keyword evidence="4 6" id="KW-1133">Transmembrane helix</keyword>
<proteinExistence type="predicted"/>